<dbReference type="InterPro" id="IPR043128">
    <property type="entry name" value="Rev_trsase/Diguanyl_cyclase"/>
</dbReference>
<feature type="non-terminal residue" evidence="2">
    <location>
        <position position="1"/>
    </location>
</feature>
<dbReference type="SUPFAM" id="SSF56672">
    <property type="entry name" value="DNA/RNA polymerases"/>
    <property type="match status" value="1"/>
</dbReference>
<organism evidence="2 3">
    <name type="scientific">Daphnia magna</name>
    <dbReference type="NCBI Taxonomy" id="35525"/>
    <lineage>
        <taxon>Eukaryota</taxon>
        <taxon>Metazoa</taxon>
        <taxon>Ecdysozoa</taxon>
        <taxon>Arthropoda</taxon>
        <taxon>Crustacea</taxon>
        <taxon>Branchiopoda</taxon>
        <taxon>Diplostraca</taxon>
        <taxon>Cladocera</taxon>
        <taxon>Anomopoda</taxon>
        <taxon>Daphniidae</taxon>
        <taxon>Daphnia</taxon>
    </lineage>
</organism>
<dbReference type="STRING" id="35525.A0A162BR76"/>
<dbReference type="Pfam" id="PF00078">
    <property type="entry name" value="RVT_1"/>
    <property type="match status" value="1"/>
</dbReference>
<protein>
    <recommendedName>
        <fullName evidence="1">Reverse transcriptase domain-containing protein</fullName>
    </recommendedName>
</protein>
<dbReference type="GO" id="GO:0071897">
    <property type="term" value="P:DNA biosynthetic process"/>
    <property type="evidence" value="ECO:0007669"/>
    <property type="project" value="UniProtKB-ARBA"/>
</dbReference>
<feature type="non-terminal residue" evidence="2">
    <location>
        <position position="95"/>
    </location>
</feature>
<dbReference type="EMBL" id="LRGB01024926">
    <property type="protein sequence ID" value="KZR96440.1"/>
    <property type="molecule type" value="Genomic_DNA"/>
</dbReference>
<reference evidence="2 3" key="1">
    <citation type="submission" date="2016-03" db="EMBL/GenBank/DDBJ databases">
        <title>EvidentialGene: Evidence-directed Construction of Genes on Genomes.</title>
        <authorList>
            <person name="Gilbert D.G."/>
            <person name="Choi J.-H."/>
            <person name="Mockaitis K."/>
            <person name="Colbourne J."/>
            <person name="Pfrender M."/>
        </authorList>
    </citation>
    <scope>NUCLEOTIDE SEQUENCE [LARGE SCALE GENOMIC DNA]</scope>
    <source>
        <strain evidence="2 3">Xinb3</strain>
        <tissue evidence="2">Complete organism</tissue>
    </source>
</reference>
<dbReference type="InterPro" id="IPR000477">
    <property type="entry name" value="RT_dom"/>
</dbReference>
<dbReference type="Gene3D" id="3.30.70.270">
    <property type="match status" value="2"/>
</dbReference>
<feature type="domain" description="Reverse transcriptase" evidence="1">
    <location>
        <begin position="5"/>
        <end position="50"/>
    </location>
</feature>
<evidence type="ECO:0000313" key="2">
    <source>
        <dbReference type="EMBL" id="KZR96440.1"/>
    </source>
</evidence>
<accession>A0A162BR76</accession>
<dbReference type="InterPro" id="IPR043502">
    <property type="entry name" value="DNA/RNA_pol_sf"/>
</dbReference>
<dbReference type="Proteomes" id="UP000076858">
    <property type="component" value="Unassembled WGS sequence"/>
</dbReference>
<keyword evidence="3" id="KW-1185">Reference proteome</keyword>
<comment type="caution">
    <text evidence="2">The sequence shown here is derived from an EMBL/GenBank/DDBJ whole genome shotgun (WGS) entry which is preliminary data.</text>
</comment>
<dbReference type="AlphaFoldDB" id="A0A162BR76"/>
<evidence type="ECO:0000259" key="1">
    <source>
        <dbReference type="Pfam" id="PF00078"/>
    </source>
</evidence>
<dbReference type="PANTHER" id="PTHR37984:SF5">
    <property type="entry name" value="PROTEIN NYNRIN-LIKE"/>
    <property type="match status" value="1"/>
</dbReference>
<dbReference type="PANTHER" id="PTHR37984">
    <property type="entry name" value="PROTEIN CBG26694"/>
    <property type="match status" value="1"/>
</dbReference>
<sequence>LRWSICLVYLDDIIIYAADAEEHLVRVRQVLTALRKAGLKIKLMKCQFGVSEPSEQLKCVRSFVGLCSYYRRFIPQFAHTAKPLTDMLKKGGCFV</sequence>
<gene>
    <name evidence="2" type="ORF">APZ42_009218</name>
</gene>
<evidence type="ECO:0000313" key="3">
    <source>
        <dbReference type="Proteomes" id="UP000076858"/>
    </source>
</evidence>
<proteinExistence type="predicted"/>
<name>A0A162BR76_9CRUS</name>
<dbReference type="InterPro" id="IPR050951">
    <property type="entry name" value="Retrovirus_Pol_polyprotein"/>
</dbReference>